<evidence type="ECO:0000313" key="3">
    <source>
        <dbReference type="Proteomes" id="UP000652761"/>
    </source>
</evidence>
<dbReference type="EMBL" id="NMUH01000074">
    <property type="protein sequence ID" value="MQL70652.1"/>
    <property type="molecule type" value="Genomic_DNA"/>
</dbReference>
<organism evidence="2 3">
    <name type="scientific">Colocasia esculenta</name>
    <name type="common">Wild taro</name>
    <name type="synonym">Arum esculentum</name>
    <dbReference type="NCBI Taxonomy" id="4460"/>
    <lineage>
        <taxon>Eukaryota</taxon>
        <taxon>Viridiplantae</taxon>
        <taxon>Streptophyta</taxon>
        <taxon>Embryophyta</taxon>
        <taxon>Tracheophyta</taxon>
        <taxon>Spermatophyta</taxon>
        <taxon>Magnoliopsida</taxon>
        <taxon>Liliopsida</taxon>
        <taxon>Araceae</taxon>
        <taxon>Aroideae</taxon>
        <taxon>Colocasieae</taxon>
        <taxon>Colocasia</taxon>
    </lineage>
</organism>
<evidence type="ECO:0000313" key="2">
    <source>
        <dbReference type="EMBL" id="MQL70652.1"/>
    </source>
</evidence>
<proteinExistence type="predicted"/>
<dbReference type="Proteomes" id="UP000652761">
    <property type="component" value="Unassembled WGS sequence"/>
</dbReference>
<gene>
    <name evidence="2" type="ORF">Taro_002969</name>
</gene>
<dbReference type="AlphaFoldDB" id="A0A843TE66"/>
<reference evidence="2" key="1">
    <citation type="submission" date="2017-07" db="EMBL/GenBank/DDBJ databases">
        <title>Taro Niue Genome Assembly and Annotation.</title>
        <authorList>
            <person name="Atibalentja N."/>
            <person name="Keating K."/>
            <person name="Fields C.J."/>
        </authorList>
    </citation>
    <scope>NUCLEOTIDE SEQUENCE</scope>
    <source>
        <strain evidence="2">Niue_2</strain>
        <tissue evidence="2">Leaf</tissue>
    </source>
</reference>
<evidence type="ECO:0000256" key="1">
    <source>
        <dbReference type="SAM" id="MobiDB-lite"/>
    </source>
</evidence>
<comment type="caution">
    <text evidence="2">The sequence shown here is derived from an EMBL/GenBank/DDBJ whole genome shotgun (WGS) entry which is preliminary data.</text>
</comment>
<keyword evidence="3" id="KW-1185">Reference proteome</keyword>
<name>A0A843TE66_COLES</name>
<accession>A0A843TE66</accession>
<sequence>MECSCKVLCRPCRCRLTLRLHSKPSWRLRKELMYGGLHYYVHGLRTARLMLLGTMTTRSKTVRDFSREFNAERQPQQRQRQEDHEGLEPQLECLL</sequence>
<protein>
    <submittedName>
        <fullName evidence="2">Uncharacterized protein</fullName>
    </submittedName>
</protein>
<feature type="region of interest" description="Disordered" evidence="1">
    <location>
        <begin position="67"/>
        <end position="95"/>
    </location>
</feature>